<feature type="compositionally biased region" description="Low complexity" evidence="1">
    <location>
        <begin position="206"/>
        <end position="215"/>
    </location>
</feature>
<feature type="compositionally biased region" description="Basic residues" evidence="1">
    <location>
        <begin position="193"/>
        <end position="205"/>
    </location>
</feature>
<dbReference type="Gene3D" id="3.30.70.330">
    <property type="match status" value="1"/>
</dbReference>
<dbReference type="Proteomes" id="UP000836841">
    <property type="component" value="Chromosome 6"/>
</dbReference>
<sequence>MDGSTIKGDVELNDSDAGTRKSSSMMSRIYVEGYDTLLPGKVVAALKKHFASCGEVIYVYIPGYVWNTTRLNSFALIYLRGEGAEEKALKLSGSKMRGRMLVAEAYPFHAKHLDSVLSPMRVLDNKRCHVRAILFLEGEDALEKALQLSGCDVVKGLENIEVSGVAAPQNGRDCCPSTPNFPFKSRMNTTGKKIAKKKKKKKNKTVKTTEWKTLS</sequence>
<dbReference type="EMBL" id="OU466862">
    <property type="protein sequence ID" value="CAH2074405.1"/>
    <property type="molecule type" value="Genomic_DNA"/>
</dbReference>
<proteinExistence type="predicted"/>
<feature type="region of interest" description="Disordered" evidence="1">
    <location>
        <begin position="178"/>
        <end position="215"/>
    </location>
</feature>
<evidence type="ECO:0008006" key="4">
    <source>
        <dbReference type="Google" id="ProtNLM"/>
    </source>
</evidence>
<dbReference type="InterPro" id="IPR035979">
    <property type="entry name" value="RBD_domain_sf"/>
</dbReference>
<reference evidence="2 3" key="1">
    <citation type="submission" date="2022-03" db="EMBL/GenBank/DDBJ databases">
        <authorList>
            <person name="Nunn A."/>
            <person name="Chopra R."/>
            <person name="Nunn A."/>
            <person name="Contreras Garrido A."/>
        </authorList>
    </citation>
    <scope>NUCLEOTIDE SEQUENCE [LARGE SCALE GENOMIC DNA]</scope>
</reference>
<name>A0AAU9T1I8_THLAR</name>
<dbReference type="SUPFAM" id="SSF54928">
    <property type="entry name" value="RNA-binding domain, RBD"/>
    <property type="match status" value="1"/>
</dbReference>
<accession>A0AAU9T1I8</accession>
<organism evidence="2 3">
    <name type="scientific">Thlaspi arvense</name>
    <name type="common">Field penny-cress</name>
    <dbReference type="NCBI Taxonomy" id="13288"/>
    <lineage>
        <taxon>Eukaryota</taxon>
        <taxon>Viridiplantae</taxon>
        <taxon>Streptophyta</taxon>
        <taxon>Embryophyta</taxon>
        <taxon>Tracheophyta</taxon>
        <taxon>Spermatophyta</taxon>
        <taxon>Magnoliopsida</taxon>
        <taxon>eudicotyledons</taxon>
        <taxon>Gunneridae</taxon>
        <taxon>Pentapetalae</taxon>
        <taxon>rosids</taxon>
        <taxon>malvids</taxon>
        <taxon>Brassicales</taxon>
        <taxon>Brassicaceae</taxon>
        <taxon>Thlaspideae</taxon>
        <taxon>Thlaspi</taxon>
    </lineage>
</organism>
<gene>
    <name evidence="2" type="ORF">TAV2_LOCUS18696</name>
</gene>
<evidence type="ECO:0000313" key="3">
    <source>
        <dbReference type="Proteomes" id="UP000836841"/>
    </source>
</evidence>
<feature type="region of interest" description="Disordered" evidence="1">
    <location>
        <begin position="1"/>
        <end position="20"/>
    </location>
</feature>
<dbReference type="GO" id="GO:0003676">
    <property type="term" value="F:nucleic acid binding"/>
    <property type="evidence" value="ECO:0007669"/>
    <property type="project" value="InterPro"/>
</dbReference>
<dbReference type="AlphaFoldDB" id="A0AAU9T1I8"/>
<dbReference type="InterPro" id="IPR012677">
    <property type="entry name" value="Nucleotide-bd_a/b_plait_sf"/>
</dbReference>
<keyword evidence="3" id="KW-1185">Reference proteome</keyword>
<protein>
    <recommendedName>
        <fullName evidence="4">RRM domain-containing protein</fullName>
    </recommendedName>
</protein>
<evidence type="ECO:0000256" key="1">
    <source>
        <dbReference type="SAM" id="MobiDB-lite"/>
    </source>
</evidence>
<evidence type="ECO:0000313" key="2">
    <source>
        <dbReference type="EMBL" id="CAH2074405.1"/>
    </source>
</evidence>